<organism evidence="1 2">
    <name type="scientific">Potamilus streckersoni</name>
    <dbReference type="NCBI Taxonomy" id="2493646"/>
    <lineage>
        <taxon>Eukaryota</taxon>
        <taxon>Metazoa</taxon>
        <taxon>Spiralia</taxon>
        <taxon>Lophotrochozoa</taxon>
        <taxon>Mollusca</taxon>
        <taxon>Bivalvia</taxon>
        <taxon>Autobranchia</taxon>
        <taxon>Heteroconchia</taxon>
        <taxon>Palaeoheterodonta</taxon>
        <taxon>Unionida</taxon>
        <taxon>Unionoidea</taxon>
        <taxon>Unionidae</taxon>
        <taxon>Ambleminae</taxon>
        <taxon>Lampsilini</taxon>
        <taxon>Potamilus</taxon>
    </lineage>
</organism>
<reference evidence="1" key="1">
    <citation type="journal article" date="2021" name="Genome Biol. Evol.">
        <title>A High-Quality Reference Genome for a Parasitic Bivalve with Doubly Uniparental Inheritance (Bivalvia: Unionida).</title>
        <authorList>
            <person name="Smith C.H."/>
        </authorList>
    </citation>
    <scope>NUCLEOTIDE SEQUENCE</scope>
    <source>
        <strain evidence="1">CHS0354</strain>
    </source>
</reference>
<dbReference type="AlphaFoldDB" id="A0AAE0SUC8"/>
<evidence type="ECO:0000313" key="2">
    <source>
        <dbReference type="Proteomes" id="UP001195483"/>
    </source>
</evidence>
<protein>
    <submittedName>
        <fullName evidence="1">Uncharacterized protein</fullName>
    </submittedName>
</protein>
<name>A0AAE0SUC8_9BIVA</name>
<dbReference type="EMBL" id="JAEAOA010000387">
    <property type="protein sequence ID" value="KAK3598402.1"/>
    <property type="molecule type" value="Genomic_DNA"/>
</dbReference>
<keyword evidence="2" id="KW-1185">Reference proteome</keyword>
<feature type="non-terminal residue" evidence="1">
    <location>
        <position position="1"/>
    </location>
</feature>
<dbReference type="Proteomes" id="UP001195483">
    <property type="component" value="Unassembled WGS sequence"/>
</dbReference>
<proteinExistence type="predicted"/>
<evidence type="ECO:0000313" key="1">
    <source>
        <dbReference type="EMBL" id="KAK3598402.1"/>
    </source>
</evidence>
<reference evidence="1" key="3">
    <citation type="submission" date="2023-05" db="EMBL/GenBank/DDBJ databases">
        <authorList>
            <person name="Smith C.H."/>
        </authorList>
    </citation>
    <scope>NUCLEOTIDE SEQUENCE</scope>
    <source>
        <strain evidence="1">CHS0354</strain>
        <tissue evidence="1">Mantle</tissue>
    </source>
</reference>
<accession>A0AAE0SUC8</accession>
<sequence length="68" mass="7501">AHTIKTWLITGKGRHSEISSTIDLVDGYLNDKLCRLCCVIRVGYVLDVIPAFTVWIVLLRHSSASTSG</sequence>
<gene>
    <name evidence="1" type="ORF">CHS0354_005496</name>
</gene>
<comment type="caution">
    <text evidence="1">The sequence shown here is derived from an EMBL/GenBank/DDBJ whole genome shotgun (WGS) entry which is preliminary data.</text>
</comment>
<reference evidence="1" key="2">
    <citation type="journal article" date="2021" name="Genome Biol. Evol.">
        <title>Developing a high-quality reference genome for a parasitic bivalve with doubly uniparental inheritance (Bivalvia: Unionida).</title>
        <authorList>
            <person name="Smith C.H."/>
        </authorList>
    </citation>
    <scope>NUCLEOTIDE SEQUENCE</scope>
    <source>
        <strain evidence="1">CHS0354</strain>
        <tissue evidence="1">Mantle</tissue>
    </source>
</reference>